<feature type="compositionally biased region" description="Basic and acidic residues" evidence="1">
    <location>
        <begin position="1"/>
        <end position="23"/>
    </location>
</feature>
<evidence type="ECO:0000256" key="1">
    <source>
        <dbReference type="SAM" id="MobiDB-lite"/>
    </source>
</evidence>
<evidence type="ECO:0000313" key="2">
    <source>
        <dbReference type="EMBL" id="RLN29007.1"/>
    </source>
</evidence>
<organism evidence="2 3">
    <name type="scientific">Panicum miliaceum</name>
    <name type="common">Proso millet</name>
    <name type="synonym">Broomcorn millet</name>
    <dbReference type="NCBI Taxonomy" id="4540"/>
    <lineage>
        <taxon>Eukaryota</taxon>
        <taxon>Viridiplantae</taxon>
        <taxon>Streptophyta</taxon>
        <taxon>Embryophyta</taxon>
        <taxon>Tracheophyta</taxon>
        <taxon>Spermatophyta</taxon>
        <taxon>Magnoliopsida</taxon>
        <taxon>Liliopsida</taxon>
        <taxon>Poales</taxon>
        <taxon>Poaceae</taxon>
        <taxon>PACMAD clade</taxon>
        <taxon>Panicoideae</taxon>
        <taxon>Panicodae</taxon>
        <taxon>Paniceae</taxon>
        <taxon>Panicinae</taxon>
        <taxon>Panicum</taxon>
        <taxon>Panicum sect. Panicum</taxon>
    </lineage>
</organism>
<protein>
    <submittedName>
        <fullName evidence="2">Uncharacterized protein</fullName>
    </submittedName>
</protein>
<sequence length="92" mass="10608">MKQVKRTREMKMWVESRPARSKPEGVTASRHADPLVLSVHTTMLPSSSSSRASAYCARVPSTRMSKKNIQNQRNFEFTFKTKTKRFRARFGS</sequence>
<reference evidence="3" key="1">
    <citation type="journal article" date="2019" name="Nat. Commun.">
        <title>The genome of broomcorn millet.</title>
        <authorList>
            <person name="Zou C."/>
            <person name="Miki D."/>
            <person name="Li D."/>
            <person name="Tang Q."/>
            <person name="Xiao L."/>
            <person name="Rajput S."/>
            <person name="Deng P."/>
            <person name="Jia W."/>
            <person name="Huang R."/>
            <person name="Zhang M."/>
            <person name="Sun Y."/>
            <person name="Hu J."/>
            <person name="Fu X."/>
            <person name="Schnable P.S."/>
            <person name="Li F."/>
            <person name="Zhang H."/>
            <person name="Feng B."/>
            <person name="Zhu X."/>
            <person name="Liu R."/>
            <person name="Schnable J.C."/>
            <person name="Zhu J.-K."/>
            <person name="Zhang H."/>
        </authorList>
    </citation>
    <scope>NUCLEOTIDE SEQUENCE [LARGE SCALE GENOMIC DNA]</scope>
</reference>
<accession>A0A3L6SXH1</accession>
<dbReference type="EMBL" id="PQIB02000003">
    <property type="protein sequence ID" value="RLN29007.1"/>
    <property type="molecule type" value="Genomic_DNA"/>
</dbReference>
<dbReference type="AlphaFoldDB" id="A0A3L6SXH1"/>
<keyword evidence="3" id="KW-1185">Reference proteome</keyword>
<name>A0A3L6SXH1_PANMI</name>
<evidence type="ECO:0000313" key="3">
    <source>
        <dbReference type="Proteomes" id="UP000275267"/>
    </source>
</evidence>
<feature type="region of interest" description="Disordered" evidence="1">
    <location>
        <begin position="1"/>
        <end position="32"/>
    </location>
</feature>
<comment type="caution">
    <text evidence="2">The sequence shown here is derived from an EMBL/GenBank/DDBJ whole genome shotgun (WGS) entry which is preliminary data.</text>
</comment>
<proteinExistence type="predicted"/>
<gene>
    <name evidence="2" type="ORF">C2845_PM05G23430</name>
</gene>
<dbReference type="Proteomes" id="UP000275267">
    <property type="component" value="Unassembled WGS sequence"/>
</dbReference>